<dbReference type="EnsemblMetazoa" id="GPPI033024-RA">
    <property type="protein sequence ID" value="GPPI033024-PA"/>
    <property type="gene ID" value="GPPI033024"/>
</dbReference>
<keyword evidence="1" id="KW-0479">Metal-binding</keyword>
<protein>
    <recommendedName>
        <fullName evidence="6">C2H2-type domain-containing protein</fullName>
    </recommendedName>
</protein>
<dbReference type="GO" id="GO:0008270">
    <property type="term" value="F:zinc ion binding"/>
    <property type="evidence" value="ECO:0007669"/>
    <property type="project" value="UniProtKB-KW"/>
</dbReference>
<keyword evidence="2" id="KW-0677">Repeat</keyword>
<dbReference type="EMBL" id="JXJN01015917">
    <property type="status" value="NOT_ANNOTATED_CDS"/>
    <property type="molecule type" value="Genomic_DNA"/>
</dbReference>
<dbReference type="InterPro" id="IPR036236">
    <property type="entry name" value="Znf_C2H2_sf"/>
</dbReference>
<evidence type="ECO:0000256" key="3">
    <source>
        <dbReference type="ARBA" id="ARBA00022771"/>
    </source>
</evidence>
<reference evidence="7" key="2">
    <citation type="submission" date="2020-05" db="UniProtKB">
        <authorList>
            <consortium name="EnsemblMetazoa"/>
        </authorList>
    </citation>
    <scope>IDENTIFICATION</scope>
    <source>
        <strain evidence="7">IAEA</strain>
    </source>
</reference>
<keyword evidence="3 5" id="KW-0863">Zinc-finger</keyword>
<evidence type="ECO:0000256" key="5">
    <source>
        <dbReference type="PROSITE-ProRule" id="PRU00042"/>
    </source>
</evidence>
<dbReference type="VEuPathDB" id="VectorBase:GPPI033024"/>
<dbReference type="AlphaFoldDB" id="A0A1B0BKE6"/>
<dbReference type="GO" id="GO:0005634">
    <property type="term" value="C:nucleus"/>
    <property type="evidence" value="ECO:0007669"/>
    <property type="project" value="TreeGrafter"/>
</dbReference>
<dbReference type="Proteomes" id="UP000092460">
    <property type="component" value="Unassembled WGS sequence"/>
</dbReference>
<dbReference type="PANTHER" id="PTHR24409:SF295">
    <property type="entry name" value="AZ2-RELATED"/>
    <property type="match status" value="1"/>
</dbReference>
<dbReference type="PROSITE" id="PS00028">
    <property type="entry name" value="ZINC_FINGER_C2H2_1"/>
    <property type="match status" value="2"/>
</dbReference>
<evidence type="ECO:0000313" key="7">
    <source>
        <dbReference type="EnsemblMetazoa" id="GPPI033024-PA"/>
    </source>
</evidence>
<sequence length="714" mass="80740">MDSFPNIKVINDEKLAFLGEHLARNVKDEKNLLNDVSDASPLLSQSSTGMTRPIIEENLPQIISVKEGEERFKYIGDQLQHHPMKHGEGLPSYKSQSKPAEYSNLLWIKNAKRSQSKRESDGKDCDISTTIDHPDHILKAPKLDTSLAKEREVKHRHMSLQKLKTIFEEDKISLSPNSIDITDPIARITGLAARTSAMSPASGNTFQDLSAQTLSSEMIAGEEQEVENPLKITDKLKTIYEDEDFLLMPPNKRDATERKRYNLSRRLSTSSALKSGLSETLEKGHVRFELDEISKVVNEMFQESYLPRVTGKQEKIEKLKTIDDKVDPILIQSELGKEGFTQRLTSIGLTTLNSPAKKMTLITKSGAAPRQQYNVMTMKSTGTSPKVKRKTEIGQVIGEALKAEKTPARTTTEYLTSQISNKQKFKPFCGPTHTKPEANFFCQVCKEKFRVKSLLQAHKLSHQFDRATVFAKRSSFLPLRSSLPPPNQCEYCQRKFVLRRTLETHLLQYCVKITPADKRRLKLAKQNDDETQPSNLFFSKQRSKSASTPVVSRVPRNAKSPRISFKTTTEFLTDNTDVNKQGMDLAAPFDERLVPVAHDFSTIFNASRKLLSCYLCDKTFQNAADYTAHSLSAHNNSTAFITAKVTTAYQRRELFQVCFSRSNQSADENHEPLRFLGQCQLLTTFILILTTKIWLSAIQKEALKTLKKPCLVQS</sequence>
<evidence type="ECO:0000313" key="8">
    <source>
        <dbReference type="Proteomes" id="UP000092460"/>
    </source>
</evidence>
<dbReference type="SMART" id="SM00355">
    <property type="entry name" value="ZnF_C2H2"/>
    <property type="match status" value="3"/>
</dbReference>
<dbReference type="InterPro" id="IPR013087">
    <property type="entry name" value="Znf_C2H2_type"/>
</dbReference>
<name>A0A1B0BKE6_9MUSC</name>
<dbReference type="Gene3D" id="3.30.160.60">
    <property type="entry name" value="Classic Zinc Finger"/>
    <property type="match status" value="1"/>
</dbReference>
<keyword evidence="4" id="KW-0862">Zinc</keyword>
<dbReference type="GO" id="GO:0000977">
    <property type="term" value="F:RNA polymerase II transcription regulatory region sequence-specific DNA binding"/>
    <property type="evidence" value="ECO:0007669"/>
    <property type="project" value="TreeGrafter"/>
</dbReference>
<dbReference type="GO" id="GO:0000981">
    <property type="term" value="F:DNA-binding transcription factor activity, RNA polymerase II-specific"/>
    <property type="evidence" value="ECO:0007669"/>
    <property type="project" value="TreeGrafter"/>
</dbReference>
<reference evidence="8" key="1">
    <citation type="submission" date="2015-01" db="EMBL/GenBank/DDBJ databases">
        <authorList>
            <person name="Aksoy S."/>
            <person name="Warren W."/>
            <person name="Wilson R.K."/>
        </authorList>
    </citation>
    <scope>NUCLEOTIDE SEQUENCE [LARGE SCALE GENOMIC DNA]</scope>
    <source>
        <strain evidence="8">IAEA</strain>
    </source>
</reference>
<dbReference type="PROSITE" id="PS50157">
    <property type="entry name" value="ZINC_FINGER_C2H2_2"/>
    <property type="match status" value="2"/>
</dbReference>
<dbReference type="SUPFAM" id="SSF57667">
    <property type="entry name" value="beta-beta-alpha zinc fingers"/>
    <property type="match status" value="1"/>
</dbReference>
<proteinExistence type="predicted"/>
<evidence type="ECO:0000256" key="4">
    <source>
        <dbReference type="ARBA" id="ARBA00022833"/>
    </source>
</evidence>
<dbReference type="PANTHER" id="PTHR24409">
    <property type="entry name" value="ZINC FINGER PROTEIN 142"/>
    <property type="match status" value="1"/>
</dbReference>
<evidence type="ECO:0000259" key="6">
    <source>
        <dbReference type="PROSITE" id="PS50157"/>
    </source>
</evidence>
<evidence type="ECO:0000256" key="2">
    <source>
        <dbReference type="ARBA" id="ARBA00022737"/>
    </source>
</evidence>
<feature type="domain" description="C2H2-type" evidence="6">
    <location>
        <begin position="440"/>
        <end position="467"/>
    </location>
</feature>
<evidence type="ECO:0000256" key="1">
    <source>
        <dbReference type="ARBA" id="ARBA00022723"/>
    </source>
</evidence>
<organism evidence="7 8">
    <name type="scientific">Glossina palpalis gambiensis</name>
    <dbReference type="NCBI Taxonomy" id="67801"/>
    <lineage>
        <taxon>Eukaryota</taxon>
        <taxon>Metazoa</taxon>
        <taxon>Ecdysozoa</taxon>
        <taxon>Arthropoda</taxon>
        <taxon>Hexapoda</taxon>
        <taxon>Insecta</taxon>
        <taxon>Pterygota</taxon>
        <taxon>Neoptera</taxon>
        <taxon>Endopterygota</taxon>
        <taxon>Diptera</taxon>
        <taxon>Brachycera</taxon>
        <taxon>Muscomorpha</taxon>
        <taxon>Hippoboscoidea</taxon>
        <taxon>Glossinidae</taxon>
        <taxon>Glossina</taxon>
    </lineage>
</organism>
<feature type="domain" description="C2H2-type" evidence="6">
    <location>
        <begin position="611"/>
        <end position="639"/>
    </location>
</feature>
<accession>A0A1B0BKE6</accession>
<keyword evidence="8" id="KW-1185">Reference proteome</keyword>